<organism evidence="1">
    <name type="scientific">Siphoviridae sp. ctxMM9</name>
    <dbReference type="NCBI Taxonomy" id="2827973"/>
    <lineage>
        <taxon>Viruses</taxon>
        <taxon>Duplodnaviria</taxon>
        <taxon>Heunggongvirae</taxon>
        <taxon>Uroviricota</taxon>
        <taxon>Caudoviricetes</taxon>
    </lineage>
</organism>
<dbReference type="EMBL" id="BK032759">
    <property type="protein sequence ID" value="DAF58903.1"/>
    <property type="molecule type" value="Genomic_DNA"/>
</dbReference>
<evidence type="ECO:0000313" key="1">
    <source>
        <dbReference type="EMBL" id="DAF58903.1"/>
    </source>
</evidence>
<name>A0A8S5T7F7_9CAUD</name>
<proteinExistence type="predicted"/>
<protein>
    <submittedName>
        <fullName evidence="1">Uncharacterized protein</fullName>
    </submittedName>
</protein>
<accession>A0A8S5T7F7</accession>
<sequence length="59" mass="7131">MATPFEKIYNKFFGKVTDDLYLEMTYEDTLRDAKSILLDAIPYFEFPRFALYNYDEDLE</sequence>
<reference evidence="1" key="1">
    <citation type="journal article" date="2021" name="Proc. Natl. Acad. Sci. U.S.A.">
        <title>A Catalog of Tens of Thousands of Viruses from Human Metagenomes Reveals Hidden Associations with Chronic Diseases.</title>
        <authorList>
            <person name="Tisza M.J."/>
            <person name="Buck C.B."/>
        </authorList>
    </citation>
    <scope>NUCLEOTIDE SEQUENCE</scope>
    <source>
        <strain evidence="1">CtxMM9</strain>
    </source>
</reference>